<feature type="domain" description="CBS" evidence="4">
    <location>
        <begin position="60"/>
        <end position="116"/>
    </location>
</feature>
<dbReference type="InterPro" id="IPR000644">
    <property type="entry name" value="CBS_dom"/>
</dbReference>
<keyword evidence="6" id="KW-1185">Reference proteome</keyword>
<feature type="domain" description="GGDEF" evidence="3">
    <location>
        <begin position="137"/>
        <end position="273"/>
    </location>
</feature>
<protein>
    <submittedName>
        <fullName evidence="5">GGDEF domain-containing protein</fullName>
    </submittedName>
</protein>
<evidence type="ECO:0000256" key="2">
    <source>
        <dbReference type="PROSITE-ProRule" id="PRU00703"/>
    </source>
</evidence>
<dbReference type="Proteomes" id="UP001154312">
    <property type="component" value="Unassembled WGS sequence"/>
</dbReference>
<dbReference type="InterPro" id="IPR000160">
    <property type="entry name" value="GGDEF_dom"/>
</dbReference>
<reference evidence="5" key="1">
    <citation type="submission" date="2022-02" db="EMBL/GenBank/DDBJ databases">
        <authorList>
            <person name="Leng L."/>
        </authorList>
    </citation>
    <scope>NUCLEOTIDE SEQUENCE</scope>
    <source>
        <strain evidence="5">JI</strain>
    </source>
</reference>
<dbReference type="PROSITE" id="PS50887">
    <property type="entry name" value="GGDEF"/>
    <property type="match status" value="1"/>
</dbReference>
<dbReference type="NCBIfam" id="TIGR00254">
    <property type="entry name" value="GGDEF"/>
    <property type="match status" value="1"/>
</dbReference>
<dbReference type="Gene3D" id="3.10.580.10">
    <property type="entry name" value="CBS-domain"/>
    <property type="match status" value="1"/>
</dbReference>
<accession>A0A9X4H5N8</accession>
<name>A0A9X4H5N8_9FIRM</name>
<dbReference type="CDD" id="cd01949">
    <property type="entry name" value="GGDEF"/>
    <property type="match status" value="1"/>
</dbReference>
<dbReference type="InterPro" id="IPR046342">
    <property type="entry name" value="CBS_dom_sf"/>
</dbReference>
<keyword evidence="1 2" id="KW-0129">CBS domain</keyword>
<dbReference type="PANTHER" id="PTHR43080:SF2">
    <property type="entry name" value="CBS DOMAIN-CONTAINING PROTEIN"/>
    <property type="match status" value="1"/>
</dbReference>
<dbReference type="PROSITE" id="PS51371">
    <property type="entry name" value="CBS"/>
    <property type="match status" value="2"/>
</dbReference>
<gene>
    <name evidence="5" type="ORF">L7E55_07955</name>
</gene>
<dbReference type="InterPro" id="IPR051257">
    <property type="entry name" value="Diverse_CBS-Domain"/>
</dbReference>
<evidence type="ECO:0000259" key="3">
    <source>
        <dbReference type="PROSITE" id="PS50887"/>
    </source>
</evidence>
<dbReference type="InterPro" id="IPR043128">
    <property type="entry name" value="Rev_trsase/Diguanyl_cyclase"/>
</dbReference>
<dbReference type="RefSeq" id="WP_277443648.1">
    <property type="nucleotide sequence ID" value="NZ_JAKOAV010000012.1"/>
</dbReference>
<dbReference type="Pfam" id="PF00571">
    <property type="entry name" value="CBS"/>
    <property type="match status" value="2"/>
</dbReference>
<evidence type="ECO:0000259" key="4">
    <source>
        <dbReference type="PROSITE" id="PS51371"/>
    </source>
</evidence>
<dbReference type="Pfam" id="PF00990">
    <property type="entry name" value="GGDEF"/>
    <property type="match status" value="1"/>
</dbReference>
<dbReference type="SUPFAM" id="SSF55073">
    <property type="entry name" value="Nucleotide cyclase"/>
    <property type="match status" value="1"/>
</dbReference>
<evidence type="ECO:0000313" key="6">
    <source>
        <dbReference type="Proteomes" id="UP001154312"/>
    </source>
</evidence>
<dbReference type="AlphaFoldDB" id="A0A9X4H5N8"/>
<feature type="domain" description="CBS" evidence="4">
    <location>
        <begin position="1"/>
        <end position="59"/>
    </location>
</feature>
<evidence type="ECO:0000313" key="5">
    <source>
        <dbReference type="EMBL" id="MDF9408288.1"/>
    </source>
</evidence>
<dbReference type="InterPro" id="IPR029787">
    <property type="entry name" value="Nucleotide_cyclase"/>
</dbReference>
<dbReference type="SMART" id="SM00267">
    <property type="entry name" value="GGDEF"/>
    <property type="match status" value="1"/>
</dbReference>
<dbReference type="SUPFAM" id="SSF54631">
    <property type="entry name" value="CBS-domain pair"/>
    <property type="match status" value="1"/>
</dbReference>
<proteinExistence type="predicted"/>
<evidence type="ECO:0000256" key="1">
    <source>
        <dbReference type="ARBA" id="ARBA00023122"/>
    </source>
</evidence>
<sequence>MSSPVITAEILDSVSKVASIMEKYKIGGLPVLDEGKQLCGIITSRDVRNTHHNRIVADAMSKDVVHVSKNTSLWDVKSILEEKKLERLPVLDDCKLVGIITKTDILVEIGRHTDPLTGLMTGSYIRYLAENILNDRNELTVIFFDLNGFGLINKSHGHVYGDRCLKIVGQIFAENTSGGLYFPGRYAGDEFIVVTTENKDDAGLWANEIIKKIANITKKKGMPVSIAAGVAGGRRKNARAQTHLSATVDDLINSASLASTLSKQHCVPVTFSN</sequence>
<dbReference type="EMBL" id="JAKOAV010000012">
    <property type="protein sequence ID" value="MDF9408288.1"/>
    <property type="molecule type" value="Genomic_DNA"/>
</dbReference>
<comment type="caution">
    <text evidence="5">The sequence shown here is derived from an EMBL/GenBank/DDBJ whole genome shotgun (WGS) entry which is preliminary data.</text>
</comment>
<dbReference type="SMART" id="SM00116">
    <property type="entry name" value="CBS"/>
    <property type="match status" value="2"/>
</dbReference>
<organism evidence="5 6">
    <name type="scientific">Pelotomaculum isophthalicicum JI</name>
    <dbReference type="NCBI Taxonomy" id="947010"/>
    <lineage>
        <taxon>Bacteria</taxon>
        <taxon>Bacillati</taxon>
        <taxon>Bacillota</taxon>
        <taxon>Clostridia</taxon>
        <taxon>Eubacteriales</taxon>
        <taxon>Desulfotomaculaceae</taxon>
        <taxon>Pelotomaculum</taxon>
    </lineage>
</organism>
<dbReference type="Gene3D" id="3.30.70.270">
    <property type="match status" value="1"/>
</dbReference>
<dbReference type="PANTHER" id="PTHR43080">
    <property type="entry name" value="CBS DOMAIN-CONTAINING PROTEIN CBSX3, MITOCHONDRIAL"/>
    <property type="match status" value="1"/>
</dbReference>